<dbReference type="EC" id="3.5.4.13" evidence="3"/>
<dbReference type="GO" id="GO:0015949">
    <property type="term" value="P:nucleobase-containing small molecule interconversion"/>
    <property type="evidence" value="ECO:0007669"/>
    <property type="project" value="TreeGrafter"/>
</dbReference>
<dbReference type="SUPFAM" id="SSF51283">
    <property type="entry name" value="dUTPase-like"/>
    <property type="match status" value="1"/>
</dbReference>
<organism evidence="3 4">
    <name type="scientific">Rhizobium skierniewicense</name>
    <dbReference type="NCBI Taxonomy" id="984260"/>
    <lineage>
        <taxon>Bacteria</taxon>
        <taxon>Pseudomonadati</taxon>
        <taxon>Pseudomonadota</taxon>
        <taxon>Alphaproteobacteria</taxon>
        <taxon>Hyphomicrobiales</taxon>
        <taxon>Rhizobiaceae</taxon>
        <taxon>Rhizobium/Agrobacterium group</taxon>
        <taxon>Rhizobium</taxon>
    </lineage>
</organism>
<evidence type="ECO:0000256" key="1">
    <source>
        <dbReference type="ARBA" id="ARBA00022801"/>
    </source>
</evidence>
<evidence type="ECO:0000313" key="3">
    <source>
        <dbReference type="EMBL" id="MBB3948078.1"/>
    </source>
</evidence>
<dbReference type="PANTHER" id="PTHR42680:SF3">
    <property type="entry name" value="DCTP DEAMINASE"/>
    <property type="match status" value="1"/>
</dbReference>
<dbReference type="EMBL" id="JACIDV010000014">
    <property type="protein sequence ID" value="MBB3948078.1"/>
    <property type="molecule type" value="Genomic_DNA"/>
</dbReference>
<dbReference type="AlphaFoldDB" id="A0A7W6G3B8"/>
<dbReference type="PANTHER" id="PTHR42680">
    <property type="entry name" value="DCTP DEAMINASE"/>
    <property type="match status" value="1"/>
</dbReference>
<dbReference type="Pfam" id="PF22769">
    <property type="entry name" value="DCD"/>
    <property type="match status" value="1"/>
</dbReference>
<dbReference type="InterPro" id="IPR036157">
    <property type="entry name" value="dUTPase-like_sf"/>
</dbReference>
<dbReference type="NCBIfam" id="TIGR02274">
    <property type="entry name" value="dCTP_deam"/>
    <property type="match status" value="1"/>
</dbReference>
<keyword evidence="2" id="KW-0546">Nucleotide metabolism</keyword>
<dbReference type="Proteomes" id="UP000565286">
    <property type="component" value="Unassembled WGS sequence"/>
</dbReference>
<proteinExistence type="predicted"/>
<gene>
    <name evidence="3" type="ORF">GGQ73_004052</name>
</gene>
<dbReference type="InterPro" id="IPR011962">
    <property type="entry name" value="dCTP_deaminase"/>
</dbReference>
<name>A0A7W6G3B8_9HYPH</name>
<sequence>MILVDREIKIALREGQVKIEPLPDLETAVSSSSIDLTLSDTFKTWQQTAGMSISPGKKGYSYSNLLHLQKEHKDNFTLLPQSFVLAWTKEKVNIPSTSRLAARVEGKSSLARLGVSIHVTAPIIHAGFKGQIQLEMYNFGPFEIILTPNMYVCQLVFEQTNATPESGYSGIFADQTQTNR</sequence>
<keyword evidence="4" id="KW-1185">Reference proteome</keyword>
<dbReference type="CDD" id="cd07557">
    <property type="entry name" value="trimeric_dUTPase"/>
    <property type="match status" value="1"/>
</dbReference>
<dbReference type="GO" id="GO:0008829">
    <property type="term" value="F:dCTP deaminase activity"/>
    <property type="evidence" value="ECO:0007669"/>
    <property type="project" value="UniProtKB-EC"/>
</dbReference>
<keyword evidence="1 3" id="KW-0378">Hydrolase</keyword>
<dbReference type="GO" id="GO:0006229">
    <property type="term" value="P:dUTP biosynthetic process"/>
    <property type="evidence" value="ECO:0007669"/>
    <property type="project" value="InterPro"/>
</dbReference>
<protein>
    <submittedName>
        <fullName evidence="3">dCTP deaminase</fullName>
        <ecNumber evidence="3">3.5.4.13</ecNumber>
    </submittedName>
</protein>
<reference evidence="3 4" key="1">
    <citation type="submission" date="2020-08" db="EMBL/GenBank/DDBJ databases">
        <title>Genomic Encyclopedia of Type Strains, Phase IV (KMG-IV): sequencing the most valuable type-strain genomes for metagenomic binning, comparative biology and taxonomic classification.</title>
        <authorList>
            <person name="Goeker M."/>
        </authorList>
    </citation>
    <scope>NUCLEOTIDE SEQUENCE [LARGE SCALE GENOMIC DNA]</scope>
    <source>
        <strain evidence="3 4">DSM 26438</strain>
    </source>
</reference>
<evidence type="ECO:0000313" key="4">
    <source>
        <dbReference type="Proteomes" id="UP000565286"/>
    </source>
</evidence>
<evidence type="ECO:0000256" key="2">
    <source>
        <dbReference type="ARBA" id="ARBA00023080"/>
    </source>
</evidence>
<dbReference type="Gene3D" id="2.70.40.10">
    <property type="match status" value="1"/>
</dbReference>
<dbReference type="RefSeq" id="WP_183897519.1">
    <property type="nucleotide sequence ID" value="NZ_JACIDV010000014.1"/>
</dbReference>
<accession>A0A7W6G3B8</accession>
<dbReference type="InterPro" id="IPR033704">
    <property type="entry name" value="dUTPase_trimeric"/>
</dbReference>
<comment type="caution">
    <text evidence="3">The sequence shown here is derived from an EMBL/GenBank/DDBJ whole genome shotgun (WGS) entry which is preliminary data.</text>
</comment>